<sequence>MSTGGLGVHGLTGQLLTVARLGDLDELTALLTRLLGRTAPHRHLYDLVLRELVAIVARALRERAGADGDEEGVFVVDVFDDEDTTVPIDDVQPALRAVLRAVLASLNDDPADAGFQLGLVAGDPDPLARLDAALHVLLWADVLSGGPD</sequence>
<keyword evidence="2" id="KW-1185">Reference proteome</keyword>
<gene>
    <name evidence="1" type="ORF">BA062_31055</name>
</gene>
<evidence type="ECO:0000313" key="1">
    <source>
        <dbReference type="EMBL" id="PXY21977.1"/>
    </source>
</evidence>
<comment type="caution">
    <text evidence="1">The sequence shown here is derived from an EMBL/GenBank/DDBJ whole genome shotgun (WGS) entry which is preliminary data.</text>
</comment>
<name>A0A318LD64_9PSEU</name>
<dbReference type="RefSeq" id="WP_110342771.1">
    <property type="nucleotide sequence ID" value="NZ_JBHVKT010000056.1"/>
</dbReference>
<organism evidence="1 2">
    <name type="scientific">Prauserella flavalba</name>
    <dbReference type="NCBI Taxonomy" id="1477506"/>
    <lineage>
        <taxon>Bacteria</taxon>
        <taxon>Bacillati</taxon>
        <taxon>Actinomycetota</taxon>
        <taxon>Actinomycetes</taxon>
        <taxon>Pseudonocardiales</taxon>
        <taxon>Pseudonocardiaceae</taxon>
        <taxon>Prauserella</taxon>
    </lineage>
</organism>
<dbReference type="EMBL" id="MASU01000014">
    <property type="protein sequence ID" value="PXY21977.1"/>
    <property type="molecule type" value="Genomic_DNA"/>
</dbReference>
<dbReference type="AlphaFoldDB" id="A0A318LD64"/>
<proteinExistence type="predicted"/>
<dbReference type="Proteomes" id="UP000247892">
    <property type="component" value="Unassembled WGS sequence"/>
</dbReference>
<protein>
    <submittedName>
        <fullName evidence="1">Uncharacterized protein</fullName>
    </submittedName>
</protein>
<evidence type="ECO:0000313" key="2">
    <source>
        <dbReference type="Proteomes" id="UP000247892"/>
    </source>
</evidence>
<reference evidence="1 2" key="1">
    <citation type="submission" date="2016-07" db="EMBL/GenBank/DDBJ databases">
        <title>Draft genome sequence of Prauserella sp. YIM 121212, isolated from alkaline soil.</title>
        <authorList>
            <person name="Ruckert C."/>
            <person name="Albersmeier A."/>
            <person name="Jiang C.-L."/>
            <person name="Jiang Y."/>
            <person name="Kalinowski J."/>
            <person name="Schneider O."/>
            <person name="Winkler A."/>
            <person name="Zotchev S.B."/>
        </authorList>
    </citation>
    <scope>NUCLEOTIDE SEQUENCE [LARGE SCALE GENOMIC DNA]</scope>
    <source>
        <strain evidence="1 2">YIM 121212</strain>
    </source>
</reference>
<accession>A0A318LD64</accession>
<dbReference type="OrthoDB" id="3627316at2"/>